<dbReference type="CDD" id="cd00104">
    <property type="entry name" value="KAZAL_FS"/>
    <property type="match status" value="1"/>
</dbReference>
<dbReference type="OrthoDB" id="5520648at2"/>
<dbReference type="eggNOG" id="COG2849">
    <property type="taxonomic scope" value="Bacteria"/>
</dbReference>
<evidence type="ECO:0000259" key="2">
    <source>
        <dbReference type="PROSITE" id="PS51465"/>
    </source>
</evidence>
<keyword evidence="4" id="KW-1185">Reference proteome</keyword>
<reference evidence="3 4" key="1">
    <citation type="submission" date="2007-06" db="EMBL/GenBank/DDBJ databases">
        <authorList>
            <person name="Shimkets L."/>
            <person name="Ferriera S."/>
            <person name="Johnson J."/>
            <person name="Kravitz S."/>
            <person name="Beeson K."/>
            <person name="Sutton G."/>
            <person name="Rogers Y.-H."/>
            <person name="Friedman R."/>
            <person name="Frazier M."/>
            <person name="Venter J.C."/>
        </authorList>
    </citation>
    <scope>NUCLEOTIDE SEQUENCE [LARGE SCALE GENOMIC DNA]</scope>
    <source>
        <strain evidence="3 4">SIR-1</strain>
    </source>
</reference>
<evidence type="ECO:0000313" key="3">
    <source>
        <dbReference type="EMBL" id="EDM73900.1"/>
    </source>
</evidence>
<dbReference type="RefSeq" id="WP_006976942.1">
    <property type="nucleotide sequence ID" value="NZ_ABCS01000164.1"/>
</dbReference>
<gene>
    <name evidence="3" type="ORF">PPSIR1_11716</name>
</gene>
<sequence length="271" mass="28779">MALLPVAAQAAEPTPDAVGALEADRQRIQEHLATVEADLRAVDLEALEARGLDADQRDARLALIDELHSYWTTGEFPHNPVHSPKRPYFFDAEGRACAVGQLVVASGHGELAQAVIEGENTAYLLDMQTEGLVDWADTHGFTLLELARIQPSYCGCPQEEELVCGADGVTYANACVATECAGVEVAHEGACEGQEQDPGTWPEEAEDETETGGDDEDDDESGGGEDDDQEPDPRGCSLAGAGGDLEGTGWLGLLALTGLGLGLRRRRRPPC</sequence>
<dbReference type="SMART" id="SM00280">
    <property type="entry name" value="KAZAL"/>
    <property type="match status" value="1"/>
</dbReference>
<feature type="domain" description="Kazal-like" evidence="2">
    <location>
        <begin position="151"/>
        <end position="193"/>
    </location>
</feature>
<dbReference type="EMBL" id="ABCS01000164">
    <property type="protein sequence ID" value="EDM73900.1"/>
    <property type="molecule type" value="Genomic_DNA"/>
</dbReference>
<dbReference type="SUPFAM" id="SSF100895">
    <property type="entry name" value="Kazal-type serine protease inhibitors"/>
    <property type="match status" value="1"/>
</dbReference>
<dbReference type="Gene3D" id="3.30.60.30">
    <property type="match status" value="1"/>
</dbReference>
<dbReference type="Proteomes" id="UP000005801">
    <property type="component" value="Unassembled WGS sequence"/>
</dbReference>
<evidence type="ECO:0000313" key="4">
    <source>
        <dbReference type="Proteomes" id="UP000005801"/>
    </source>
</evidence>
<evidence type="ECO:0000256" key="1">
    <source>
        <dbReference type="SAM" id="MobiDB-lite"/>
    </source>
</evidence>
<accession>A6GJQ6</accession>
<protein>
    <recommendedName>
        <fullName evidence="2">Kazal-like domain-containing protein</fullName>
    </recommendedName>
</protein>
<dbReference type="PROSITE" id="PS51465">
    <property type="entry name" value="KAZAL_2"/>
    <property type="match status" value="1"/>
</dbReference>
<dbReference type="STRING" id="391625.PPSIR1_11716"/>
<dbReference type="InterPro" id="IPR036058">
    <property type="entry name" value="Kazal_dom_sf"/>
</dbReference>
<feature type="region of interest" description="Disordered" evidence="1">
    <location>
        <begin position="191"/>
        <end position="247"/>
    </location>
</feature>
<name>A6GJQ6_9BACT</name>
<dbReference type="InterPro" id="IPR002350">
    <property type="entry name" value="Kazal_dom"/>
</dbReference>
<organism evidence="3 4">
    <name type="scientific">Plesiocystis pacifica SIR-1</name>
    <dbReference type="NCBI Taxonomy" id="391625"/>
    <lineage>
        <taxon>Bacteria</taxon>
        <taxon>Pseudomonadati</taxon>
        <taxon>Myxococcota</taxon>
        <taxon>Polyangia</taxon>
        <taxon>Nannocystales</taxon>
        <taxon>Nannocystaceae</taxon>
        <taxon>Plesiocystis</taxon>
    </lineage>
</organism>
<dbReference type="Pfam" id="PF07648">
    <property type="entry name" value="Kazal_2"/>
    <property type="match status" value="1"/>
</dbReference>
<comment type="caution">
    <text evidence="3">The sequence shown here is derived from an EMBL/GenBank/DDBJ whole genome shotgun (WGS) entry which is preliminary data.</text>
</comment>
<proteinExistence type="predicted"/>
<feature type="compositionally biased region" description="Acidic residues" evidence="1">
    <location>
        <begin position="203"/>
        <end position="230"/>
    </location>
</feature>
<dbReference type="AlphaFoldDB" id="A6GJQ6"/>